<proteinExistence type="predicted"/>
<gene>
    <name evidence="1" type="ORF">EUV02_02200</name>
</gene>
<organism evidence="1 2">
    <name type="scientific">Glacieibacterium arshaanense</name>
    <dbReference type="NCBI Taxonomy" id="2511025"/>
    <lineage>
        <taxon>Bacteria</taxon>
        <taxon>Pseudomonadati</taxon>
        <taxon>Pseudomonadota</taxon>
        <taxon>Alphaproteobacteria</taxon>
        <taxon>Sphingomonadales</taxon>
        <taxon>Sphingosinicellaceae</taxon>
        <taxon>Glacieibacterium</taxon>
    </lineage>
</organism>
<evidence type="ECO:0008006" key="3">
    <source>
        <dbReference type="Google" id="ProtNLM"/>
    </source>
</evidence>
<dbReference type="Gene3D" id="1.10.10.10">
    <property type="entry name" value="Winged helix-like DNA-binding domain superfamily/Winged helix DNA-binding domain"/>
    <property type="match status" value="1"/>
</dbReference>
<sequence>MTTGPHVTVEPEQLVAERRTTAYATLNTFLAQHAIMSETFGMRPAKLLVYLVIVTATVQRLMRAPELSGPVRGDVRLPRSDIGYISRRAIAAATGLPRENVRRIVNELLAEDLLLVGPRGGLANRGGLLENPRIVTGLQAIIAEQARALQRLCDSGVVAVIAH</sequence>
<dbReference type="InterPro" id="IPR036388">
    <property type="entry name" value="WH-like_DNA-bd_sf"/>
</dbReference>
<reference evidence="1 2" key="1">
    <citation type="submission" date="2019-02" db="EMBL/GenBank/DDBJ databases">
        <title>Polymorphobacter sp. isolated from the lake at the Tibet of China.</title>
        <authorList>
            <person name="Li A."/>
        </authorList>
    </citation>
    <scope>NUCLEOTIDE SEQUENCE [LARGE SCALE GENOMIC DNA]</scope>
    <source>
        <strain evidence="1 2">DJ1R-1</strain>
    </source>
</reference>
<protein>
    <recommendedName>
        <fullName evidence="3">HTH crp-type domain-containing protein</fullName>
    </recommendedName>
</protein>
<comment type="caution">
    <text evidence="1">The sequence shown here is derived from an EMBL/GenBank/DDBJ whole genome shotgun (WGS) entry which is preliminary data.</text>
</comment>
<dbReference type="OrthoDB" id="5600162at2"/>
<evidence type="ECO:0000313" key="1">
    <source>
        <dbReference type="EMBL" id="TFU05858.1"/>
    </source>
</evidence>
<dbReference type="Proteomes" id="UP000297737">
    <property type="component" value="Unassembled WGS sequence"/>
</dbReference>
<accession>A0A4Y9ESI1</accession>
<name>A0A4Y9ESI1_9SPHN</name>
<dbReference type="EMBL" id="SIHO01000001">
    <property type="protein sequence ID" value="TFU05858.1"/>
    <property type="molecule type" value="Genomic_DNA"/>
</dbReference>
<dbReference type="RefSeq" id="WP_135244583.1">
    <property type="nucleotide sequence ID" value="NZ_SIHO01000001.1"/>
</dbReference>
<evidence type="ECO:0000313" key="2">
    <source>
        <dbReference type="Proteomes" id="UP000297737"/>
    </source>
</evidence>
<keyword evidence="2" id="KW-1185">Reference proteome</keyword>
<dbReference type="AlphaFoldDB" id="A0A4Y9ESI1"/>